<sequence>MIFNGSNVLQPNPRRNFGSVAPYGDGYPRASLLKRDFSPVVRISFEIRSLPVRASIQEKAESVRATLFDCRDEWRLLVFVLGVHVDPSETKKESDDFEVSTVSLIAFDCTKQRGLLSKIVWPVDVDFVMASEDFENLNLAKRSWNTGCRPNVIVDDSLVDVEAGFKQNLHGLGIVLQDDSVNCGPQSASRV</sequence>
<accession>A0A8H6K920</accession>
<name>A0A8H6K920_9PEZI</name>
<gene>
    <name evidence="1" type="ORF">CPLU01_09352</name>
</gene>
<reference evidence="1" key="1">
    <citation type="journal article" date="2020" name="Phytopathology">
        <title>Genome Sequence Resources of Colletotrichum truncatum, C. plurivorum, C. musicola, and C. sojae: Four Species Pathogenic to Soybean (Glycine max).</title>
        <authorList>
            <person name="Rogerio F."/>
            <person name="Boufleur T.R."/>
            <person name="Ciampi-Guillardi M."/>
            <person name="Sukno S.A."/>
            <person name="Thon M.R."/>
            <person name="Massola Junior N.S."/>
            <person name="Baroncelli R."/>
        </authorList>
    </citation>
    <scope>NUCLEOTIDE SEQUENCE</scope>
    <source>
        <strain evidence="1">LFN00145</strain>
    </source>
</reference>
<comment type="caution">
    <text evidence="1">The sequence shown here is derived from an EMBL/GenBank/DDBJ whole genome shotgun (WGS) entry which is preliminary data.</text>
</comment>
<keyword evidence="2" id="KW-1185">Reference proteome</keyword>
<proteinExistence type="predicted"/>
<dbReference type="AlphaFoldDB" id="A0A8H6K920"/>
<organism evidence="1 2">
    <name type="scientific">Colletotrichum plurivorum</name>
    <dbReference type="NCBI Taxonomy" id="2175906"/>
    <lineage>
        <taxon>Eukaryota</taxon>
        <taxon>Fungi</taxon>
        <taxon>Dikarya</taxon>
        <taxon>Ascomycota</taxon>
        <taxon>Pezizomycotina</taxon>
        <taxon>Sordariomycetes</taxon>
        <taxon>Hypocreomycetidae</taxon>
        <taxon>Glomerellales</taxon>
        <taxon>Glomerellaceae</taxon>
        <taxon>Colletotrichum</taxon>
        <taxon>Colletotrichum orchidearum species complex</taxon>
    </lineage>
</organism>
<dbReference type="EMBL" id="WIGO01000145">
    <property type="protein sequence ID" value="KAF6826978.1"/>
    <property type="molecule type" value="Genomic_DNA"/>
</dbReference>
<evidence type="ECO:0000313" key="1">
    <source>
        <dbReference type="EMBL" id="KAF6826978.1"/>
    </source>
</evidence>
<dbReference type="Proteomes" id="UP000654918">
    <property type="component" value="Unassembled WGS sequence"/>
</dbReference>
<evidence type="ECO:0000313" key="2">
    <source>
        <dbReference type="Proteomes" id="UP000654918"/>
    </source>
</evidence>
<protein>
    <submittedName>
        <fullName evidence="1">Uncharacterized protein</fullName>
    </submittedName>
</protein>